<gene>
    <name evidence="2" type="ORF">FHR82_007992</name>
</gene>
<feature type="compositionally biased region" description="Low complexity" evidence="1">
    <location>
        <begin position="281"/>
        <end position="292"/>
    </location>
</feature>
<dbReference type="RefSeq" id="WP_184815712.1">
    <property type="nucleotide sequence ID" value="NZ_JACHJQ010000010.1"/>
</dbReference>
<feature type="region of interest" description="Disordered" evidence="1">
    <location>
        <begin position="374"/>
        <end position="430"/>
    </location>
</feature>
<evidence type="ECO:0000256" key="1">
    <source>
        <dbReference type="SAM" id="MobiDB-lite"/>
    </source>
</evidence>
<sequence>MTDTDTARMVVDLRATNDAVNAKGWVAPGLGVPGAPLGMLGSSLNPLTGLAAAGLSWFMPLVSFLGEPLTQLQGGNGSSVTSGAQDFGDAGQDIAGVAGSYRESAGSQTSEWSGAAASDYRDAAAQHGDGVAGLGEASNNVGSAIIGAGQVVAQAIAEVTELIAEAVAQIVPIMTQAVARAGETFGQSVVEAIPPCVGIAVEYALRIAAKLAALVASGNNLLKLVQGALGVVDLIKAALTTISKQSVQADTTSPEAGGGGGGGAAQPRGGDLASTLAAADPAGDTGSSSPASAGGGAGGGAGSGFGGGVPTPGGLSTPGGSSGPPDVGTRSSGVVPQVPSINGTDAARFSGGVGGAGVSSGAVPGGGAQLGAVPLAPGARVGGERGADSVRREGQTTRAPSSSRGGGIGGGGAPGVMPMGAMGGGRVNGEDKEHERQYVMLEQHDELFEVPPQVDINEK</sequence>
<feature type="compositionally biased region" description="Gly residues" evidence="1">
    <location>
        <begin position="404"/>
        <end position="414"/>
    </location>
</feature>
<dbReference type="AlphaFoldDB" id="A0A7W7QDR4"/>
<keyword evidence="3" id="KW-1185">Reference proteome</keyword>
<dbReference type="SUPFAM" id="SSF140453">
    <property type="entry name" value="EsxAB dimer-like"/>
    <property type="match status" value="1"/>
</dbReference>
<evidence type="ECO:0000313" key="3">
    <source>
        <dbReference type="Proteomes" id="UP000520767"/>
    </source>
</evidence>
<feature type="region of interest" description="Disordered" evidence="1">
    <location>
        <begin position="246"/>
        <end position="346"/>
    </location>
</feature>
<protein>
    <submittedName>
        <fullName evidence="2">Uncharacterized protein YukE</fullName>
    </submittedName>
</protein>
<name>A0A7W7QDR4_9PSEU</name>
<reference evidence="2 3" key="1">
    <citation type="submission" date="2020-08" db="EMBL/GenBank/DDBJ databases">
        <title>Genomic Encyclopedia of Type Strains, Phase III (KMG-III): the genomes of soil and plant-associated and newly described type strains.</title>
        <authorList>
            <person name="Whitman W."/>
        </authorList>
    </citation>
    <scope>NUCLEOTIDE SEQUENCE [LARGE SCALE GENOMIC DNA]</scope>
    <source>
        <strain evidence="2 3">CECT 8960</strain>
    </source>
</reference>
<feature type="compositionally biased region" description="Polar residues" evidence="1">
    <location>
        <begin position="330"/>
        <end position="343"/>
    </location>
</feature>
<evidence type="ECO:0000313" key="2">
    <source>
        <dbReference type="EMBL" id="MBB4911722.1"/>
    </source>
</evidence>
<feature type="compositionally biased region" description="Gly residues" evidence="1">
    <location>
        <begin position="293"/>
        <end position="322"/>
    </location>
</feature>
<dbReference type="Proteomes" id="UP000520767">
    <property type="component" value="Unassembled WGS sequence"/>
</dbReference>
<dbReference type="EMBL" id="JACHJQ010000010">
    <property type="protein sequence ID" value="MBB4911722.1"/>
    <property type="molecule type" value="Genomic_DNA"/>
</dbReference>
<accession>A0A7W7QDR4</accession>
<comment type="caution">
    <text evidence="2">The sequence shown here is derived from an EMBL/GenBank/DDBJ whole genome shotgun (WGS) entry which is preliminary data.</text>
</comment>
<proteinExistence type="predicted"/>
<dbReference type="InterPro" id="IPR036689">
    <property type="entry name" value="ESAT-6-like_sf"/>
</dbReference>
<organism evidence="2 3">
    <name type="scientific">Actinophytocola algeriensis</name>
    <dbReference type="NCBI Taxonomy" id="1768010"/>
    <lineage>
        <taxon>Bacteria</taxon>
        <taxon>Bacillati</taxon>
        <taxon>Actinomycetota</taxon>
        <taxon>Actinomycetes</taxon>
        <taxon>Pseudonocardiales</taxon>
        <taxon>Pseudonocardiaceae</taxon>
    </lineage>
</organism>
<feature type="compositionally biased region" description="Basic and acidic residues" evidence="1">
    <location>
        <begin position="382"/>
        <end position="395"/>
    </location>
</feature>